<proteinExistence type="predicted"/>
<keyword evidence="4" id="KW-1185">Reference proteome</keyword>
<dbReference type="RefSeq" id="WP_056328937.1">
    <property type="nucleotide sequence ID" value="NZ_WSES01000006.1"/>
</dbReference>
<comment type="caution">
    <text evidence="3">The sequence shown here is derived from an EMBL/GenBank/DDBJ whole genome shotgun (WGS) entry which is preliminary data.</text>
</comment>
<feature type="transmembrane region" description="Helical" evidence="2">
    <location>
        <begin position="26"/>
        <end position="45"/>
    </location>
</feature>
<evidence type="ECO:0000256" key="2">
    <source>
        <dbReference type="SAM" id="Phobius"/>
    </source>
</evidence>
<evidence type="ECO:0000313" key="4">
    <source>
        <dbReference type="Proteomes" id="UP000443353"/>
    </source>
</evidence>
<dbReference type="AlphaFoldDB" id="A0A7X3G295"/>
<evidence type="ECO:0000313" key="3">
    <source>
        <dbReference type="EMBL" id="MVW62218.1"/>
    </source>
</evidence>
<keyword evidence="2" id="KW-0812">Transmembrane</keyword>
<keyword evidence="2" id="KW-1133">Transmembrane helix</keyword>
<sequence length="89" mass="9173">MWIVAIGWMYVVTLMAATEPTVVGGIMTFFGYGVLPFSIVFYLAGSRRRRARAAQAASRTADGTPVVPVAGHVAGADGGAAGDARDGGR</sequence>
<reference evidence="3 4" key="1">
    <citation type="submission" date="2019-12" db="EMBL/GenBank/DDBJ databases">
        <authorList>
            <person name="Li C."/>
            <person name="Zhao J."/>
        </authorList>
    </citation>
    <scope>NUCLEOTIDE SEQUENCE [LARGE SCALE GENOMIC DNA]</scope>
    <source>
        <strain evidence="3 4">NEAU-DD11</strain>
    </source>
</reference>
<feature type="region of interest" description="Disordered" evidence="1">
    <location>
        <begin position="61"/>
        <end position="89"/>
    </location>
</feature>
<keyword evidence="2" id="KW-0472">Membrane</keyword>
<organism evidence="3 4">
    <name type="scientific">Massilia cellulosiltytica</name>
    <dbReference type="NCBI Taxonomy" id="2683234"/>
    <lineage>
        <taxon>Bacteria</taxon>
        <taxon>Pseudomonadati</taxon>
        <taxon>Pseudomonadota</taxon>
        <taxon>Betaproteobacteria</taxon>
        <taxon>Burkholderiales</taxon>
        <taxon>Oxalobacteraceae</taxon>
        <taxon>Telluria group</taxon>
        <taxon>Massilia</taxon>
    </lineage>
</organism>
<dbReference type="EMBL" id="WSES01000006">
    <property type="protein sequence ID" value="MVW62218.1"/>
    <property type="molecule type" value="Genomic_DNA"/>
</dbReference>
<protein>
    <submittedName>
        <fullName evidence="3">Uncharacterized protein</fullName>
    </submittedName>
</protein>
<accession>A0A7X3G295</accession>
<gene>
    <name evidence="3" type="ORF">GPY61_19975</name>
</gene>
<evidence type="ECO:0000256" key="1">
    <source>
        <dbReference type="SAM" id="MobiDB-lite"/>
    </source>
</evidence>
<name>A0A7X3G295_9BURK</name>
<dbReference type="Proteomes" id="UP000443353">
    <property type="component" value="Unassembled WGS sequence"/>
</dbReference>